<keyword evidence="5" id="KW-0539">Nucleus</keyword>
<keyword evidence="3" id="KW-0238">DNA-binding</keyword>
<keyword evidence="9" id="KW-1185">Reference proteome</keyword>
<feature type="compositionally biased region" description="Low complexity" evidence="6">
    <location>
        <begin position="99"/>
        <end position="112"/>
    </location>
</feature>
<keyword evidence="1" id="KW-0479">Metal-binding</keyword>
<evidence type="ECO:0000313" key="8">
    <source>
        <dbReference type="EMBL" id="EYE93778.1"/>
    </source>
</evidence>
<organism evidence="8 9">
    <name type="scientific">Aspergillus ruber (strain CBS 135680)</name>
    <dbReference type="NCBI Taxonomy" id="1388766"/>
    <lineage>
        <taxon>Eukaryota</taxon>
        <taxon>Fungi</taxon>
        <taxon>Dikarya</taxon>
        <taxon>Ascomycota</taxon>
        <taxon>Pezizomycotina</taxon>
        <taxon>Eurotiomycetes</taxon>
        <taxon>Eurotiomycetidae</taxon>
        <taxon>Eurotiales</taxon>
        <taxon>Aspergillaceae</taxon>
        <taxon>Aspergillus</taxon>
        <taxon>Aspergillus subgen. Aspergillus</taxon>
    </lineage>
</organism>
<keyword evidence="2" id="KW-0805">Transcription regulation</keyword>
<feature type="compositionally biased region" description="Polar residues" evidence="6">
    <location>
        <begin position="64"/>
        <end position="78"/>
    </location>
</feature>
<evidence type="ECO:0000256" key="1">
    <source>
        <dbReference type="ARBA" id="ARBA00022723"/>
    </source>
</evidence>
<evidence type="ECO:0000259" key="7">
    <source>
        <dbReference type="PROSITE" id="PS50048"/>
    </source>
</evidence>
<protein>
    <submittedName>
        <fullName evidence="8">Phenylacrylic acid decarboxylase</fullName>
    </submittedName>
</protein>
<dbReference type="GO" id="GO:0006351">
    <property type="term" value="P:DNA-templated transcription"/>
    <property type="evidence" value="ECO:0007669"/>
    <property type="project" value="InterPro"/>
</dbReference>
<dbReference type="PANTHER" id="PTHR43374">
    <property type="entry name" value="FLAVIN PRENYLTRANSFERASE"/>
    <property type="match status" value="1"/>
</dbReference>
<gene>
    <name evidence="8" type="ORF">EURHEDRAFT_108546</name>
</gene>
<name>A0A017S9Q1_ASPRC</name>
<reference evidence="9" key="1">
    <citation type="journal article" date="2014" name="Nat. Commun.">
        <title>Genomic adaptations of the halophilic Dead Sea filamentous fungus Eurotium rubrum.</title>
        <authorList>
            <person name="Kis-Papo T."/>
            <person name="Weig A.R."/>
            <person name="Riley R."/>
            <person name="Persoh D."/>
            <person name="Salamov A."/>
            <person name="Sun H."/>
            <person name="Lipzen A."/>
            <person name="Wasser S.P."/>
            <person name="Rambold G."/>
            <person name="Grigoriev I.V."/>
            <person name="Nevo E."/>
        </authorList>
    </citation>
    <scope>NUCLEOTIDE SEQUENCE [LARGE SCALE GENOMIC DNA]</scope>
    <source>
        <strain evidence="9">CBS 135680</strain>
    </source>
</reference>
<dbReference type="InterPro" id="IPR007219">
    <property type="entry name" value="XnlR_reg_dom"/>
</dbReference>
<dbReference type="SUPFAM" id="SSF57701">
    <property type="entry name" value="Zn2/Cys6 DNA-binding domain"/>
    <property type="match status" value="1"/>
</dbReference>
<dbReference type="HOGENOM" id="CLU_014095_3_1_1"/>
<dbReference type="Pfam" id="PF04082">
    <property type="entry name" value="Fungal_trans"/>
    <property type="match status" value="1"/>
</dbReference>
<keyword evidence="4" id="KW-0804">Transcription</keyword>
<dbReference type="SMART" id="SM00066">
    <property type="entry name" value="GAL4"/>
    <property type="match status" value="1"/>
</dbReference>
<evidence type="ECO:0000256" key="3">
    <source>
        <dbReference type="ARBA" id="ARBA00023125"/>
    </source>
</evidence>
<dbReference type="STRING" id="1388766.A0A017S9Q1"/>
<dbReference type="GeneID" id="63692808"/>
<evidence type="ECO:0000256" key="4">
    <source>
        <dbReference type="ARBA" id="ARBA00023163"/>
    </source>
</evidence>
<dbReference type="InterPro" id="IPR001138">
    <property type="entry name" value="Zn2Cys6_DnaBD"/>
</dbReference>
<dbReference type="SMART" id="SM00906">
    <property type="entry name" value="Fungal_trans"/>
    <property type="match status" value="1"/>
</dbReference>
<sequence>MANNIDKQEIDRVLQQRRKQRESRACYPCRQRKVKCDGTQPCRTCQRRGHPEICAYDVSHSRNRSASVGNEQIASPQLNWRPEPVPRLGSQTSLPSPRNQNQGQTQVQVQPQENRANIADGGEKEYIFSGDNSVISILRQRTQDANGLMAREVGSVLGLQNTYNTYPFMDSRTPQEQWSSLLQILPQRKEVLKFFHFYRLCAYPFNPILVDVDRFESDLCSYLNAHATGEFRDPNRISERWSTGGSVGHISLLLATLAAGAHYSNLETQQRSEACQELARRSFHALRLANFLFRPSLDIIQALLILGNTLQNNGQSDAAWALLGTTVRLAQTLGLHTSKSMAHLPEYVRSRAKSLWLAIVWQDSLLCLCYDRPPIVTVSGWATDTSIFSRTNLSYTDIMHYLCRMALDIIRSDETEMQETSRSLDALTTLDNVYSRAEPHLCSREYCKTFHQNLEHLALKMHLCFGVSVLCRPAVKRTQSRDAFYGHELLRTRAKASLQEASKAFLDFQALSTVPLRTWSMVHTVLSSTLLLCIWEETRHDPECRDLQQRVIEVFSAAEPASGDSESASDNAQWLSEQHIRALVTLRNTVGSALDQQTEQTMPHGAETTLDVNNLFPGFGNISNIFPEGLNVSDVSPVTYIDSIMNVPLFDISQESQFL</sequence>
<dbReference type="OrthoDB" id="1747771at2759"/>
<dbReference type="Pfam" id="PF00172">
    <property type="entry name" value="Zn_clus"/>
    <property type="match status" value="1"/>
</dbReference>
<feature type="region of interest" description="Disordered" evidence="6">
    <location>
        <begin position="64"/>
        <end position="113"/>
    </location>
</feature>
<evidence type="ECO:0000256" key="6">
    <source>
        <dbReference type="SAM" id="MobiDB-lite"/>
    </source>
</evidence>
<feature type="domain" description="Zn(2)-C6 fungal-type" evidence="7">
    <location>
        <begin position="25"/>
        <end position="56"/>
    </location>
</feature>
<dbReference type="InterPro" id="IPR004507">
    <property type="entry name" value="UbiX-like"/>
</dbReference>
<dbReference type="PANTHER" id="PTHR43374:SF1">
    <property type="entry name" value="FLAVIN PRENYLTRANSFERASE PAD1, MITOCHONDRIAL"/>
    <property type="match status" value="1"/>
</dbReference>
<dbReference type="GO" id="GO:0000981">
    <property type="term" value="F:DNA-binding transcription factor activity, RNA polymerase II-specific"/>
    <property type="evidence" value="ECO:0007669"/>
    <property type="project" value="InterPro"/>
</dbReference>
<evidence type="ECO:0000256" key="5">
    <source>
        <dbReference type="ARBA" id="ARBA00023242"/>
    </source>
</evidence>
<dbReference type="GO" id="GO:0003677">
    <property type="term" value="F:DNA binding"/>
    <property type="evidence" value="ECO:0007669"/>
    <property type="project" value="UniProtKB-KW"/>
</dbReference>
<dbReference type="Proteomes" id="UP000019804">
    <property type="component" value="Unassembled WGS sequence"/>
</dbReference>
<feature type="compositionally biased region" description="Polar residues" evidence="6">
    <location>
        <begin position="89"/>
        <end position="98"/>
    </location>
</feature>
<dbReference type="AlphaFoldDB" id="A0A017S9Q1"/>
<dbReference type="PROSITE" id="PS50048">
    <property type="entry name" value="ZN2_CY6_FUNGAL_2"/>
    <property type="match status" value="1"/>
</dbReference>
<dbReference type="CDD" id="cd12148">
    <property type="entry name" value="fungal_TF_MHR"/>
    <property type="match status" value="1"/>
</dbReference>
<dbReference type="GO" id="GO:0008270">
    <property type="term" value="F:zinc ion binding"/>
    <property type="evidence" value="ECO:0007669"/>
    <property type="project" value="InterPro"/>
</dbReference>
<dbReference type="PROSITE" id="PS00463">
    <property type="entry name" value="ZN2_CY6_FUNGAL_1"/>
    <property type="match status" value="1"/>
</dbReference>
<dbReference type="RefSeq" id="XP_040637466.1">
    <property type="nucleotide sequence ID" value="XM_040777684.1"/>
</dbReference>
<proteinExistence type="predicted"/>
<dbReference type="CDD" id="cd00067">
    <property type="entry name" value="GAL4"/>
    <property type="match status" value="1"/>
</dbReference>
<evidence type="ECO:0000313" key="9">
    <source>
        <dbReference type="Proteomes" id="UP000019804"/>
    </source>
</evidence>
<dbReference type="GO" id="GO:0016831">
    <property type="term" value="F:carboxy-lyase activity"/>
    <property type="evidence" value="ECO:0007669"/>
    <property type="project" value="TreeGrafter"/>
</dbReference>
<accession>A0A017S9Q1</accession>
<evidence type="ECO:0000256" key="2">
    <source>
        <dbReference type="ARBA" id="ARBA00023015"/>
    </source>
</evidence>
<dbReference type="Gene3D" id="4.10.240.10">
    <property type="entry name" value="Zn(2)-C6 fungal-type DNA-binding domain"/>
    <property type="match status" value="1"/>
</dbReference>
<dbReference type="EMBL" id="KK088429">
    <property type="protein sequence ID" value="EYE93778.1"/>
    <property type="molecule type" value="Genomic_DNA"/>
</dbReference>
<dbReference type="InterPro" id="IPR036864">
    <property type="entry name" value="Zn2-C6_fun-type_DNA-bd_sf"/>
</dbReference>